<evidence type="ECO:0000259" key="2">
    <source>
        <dbReference type="PROSITE" id="PS50268"/>
    </source>
</evidence>
<feature type="domain" description="Cadherin" evidence="2">
    <location>
        <begin position="1418"/>
        <end position="1522"/>
    </location>
</feature>
<dbReference type="NCBIfam" id="TIGR01965">
    <property type="entry name" value="VCBS_repeat"/>
    <property type="match status" value="1"/>
</dbReference>
<proteinExistence type="predicted"/>
<dbReference type="Pfam" id="PF17963">
    <property type="entry name" value="Big_9"/>
    <property type="match status" value="13"/>
</dbReference>
<dbReference type="PROSITE" id="PS50268">
    <property type="entry name" value="CADHERIN_2"/>
    <property type="match status" value="2"/>
</dbReference>
<dbReference type="NCBIfam" id="NF012211">
    <property type="entry name" value="tand_rpt_95"/>
    <property type="match status" value="13"/>
</dbReference>
<dbReference type="InterPro" id="IPR015919">
    <property type="entry name" value="Cadherin-like_sf"/>
</dbReference>
<dbReference type="InterPro" id="IPR002126">
    <property type="entry name" value="Cadherin-like_dom"/>
</dbReference>
<dbReference type="Gene3D" id="2.60.40.3440">
    <property type="match status" value="11"/>
</dbReference>
<evidence type="ECO:0000256" key="1">
    <source>
        <dbReference type="SAM" id="MobiDB-lite"/>
    </source>
</evidence>
<dbReference type="GO" id="GO:0009653">
    <property type="term" value="P:anatomical structure morphogenesis"/>
    <property type="evidence" value="ECO:0007669"/>
    <property type="project" value="TreeGrafter"/>
</dbReference>
<dbReference type="EMBL" id="MARB01000011">
    <property type="protein sequence ID" value="ODJ87462.1"/>
    <property type="molecule type" value="Genomic_DNA"/>
</dbReference>
<comment type="caution">
    <text evidence="3">The sequence shown here is derived from an EMBL/GenBank/DDBJ whole genome shotgun (WGS) entry which is preliminary data.</text>
</comment>
<keyword evidence="4" id="KW-1185">Reference proteome</keyword>
<dbReference type="PANTHER" id="PTHR45739">
    <property type="entry name" value="MATRIX PROTEIN, PUTATIVE-RELATED"/>
    <property type="match status" value="1"/>
</dbReference>
<feature type="region of interest" description="Disordered" evidence="1">
    <location>
        <begin position="1717"/>
        <end position="1739"/>
    </location>
</feature>
<dbReference type="InterPro" id="IPR010221">
    <property type="entry name" value="VCBS_dom"/>
</dbReference>
<evidence type="ECO:0000313" key="4">
    <source>
        <dbReference type="Proteomes" id="UP000094769"/>
    </source>
</evidence>
<reference evidence="3 4" key="1">
    <citation type="submission" date="2016-06" db="EMBL/GenBank/DDBJ databases">
        <title>Genome sequence of endosymbiont of Candidatus Endolucinida thiodiazotropha.</title>
        <authorList>
            <person name="Poehlein A."/>
            <person name="Koenig S."/>
            <person name="Heiden S.E."/>
            <person name="Thuermer A."/>
            <person name="Voget S."/>
            <person name="Daniel R."/>
            <person name="Markert S."/>
            <person name="Gros O."/>
            <person name="Schweder T."/>
        </authorList>
    </citation>
    <scope>NUCLEOTIDE SEQUENCE [LARGE SCALE GENOMIC DNA]</scope>
    <source>
        <strain evidence="3 4">COS</strain>
    </source>
</reference>
<dbReference type="SMART" id="SM00112">
    <property type="entry name" value="CA"/>
    <property type="match status" value="2"/>
</dbReference>
<protein>
    <submittedName>
        <fullName evidence="3">Cadherin domain protein</fullName>
    </submittedName>
</protein>
<feature type="compositionally biased region" description="Polar residues" evidence="1">
    <location>
        <begin position="1537"/>
        <end position="1551"/>
    </location>
</feature>
<dbReference type="PANTHER" id="PTHR45739:SF8">
    <property type="entry name" value="FRAS1-RELATED EXTRACELLULAR MATRIX PROTEIN 1"/>
    <property type="match status" value="1"/>
</dbReference>
<dbReference type="Proteomes" id="UP000094769">
    <property type="component" value="Unassembled WGS sequence"/>
</dbReference>
<dbReference type="CDD" id="cd11304">
    <property type="entry name" value="Cadherin_repeat"/>
    <property type="match status" value="2"/>
</dbReference>
<feature type="compositionally biased region" description="Basic and acidic residues" evidence="1">
    <location>
        <begin position="1718"/>
        <end position="1739"/>
    </location>
</feature>
<sequence length="1758" mass="182830">MTINVTSVSDATPVANADSITVAEGATATTLVGGSSTVLNNDTGLGDTPVIVSLITNVTNGSLTLNGDGTFSYTHDGSENFTDSFTYRITDNDGETADATVTINVTPVSDATPVANADSITVAEGATATTLVGGSSTVLNNDTGLGDTPVTVSLVTDVTNGTLTLNGDGTFSYTHDGSENFTDSFTYRVTDNDGETADATVTINITPVSDQTPVANADSITVAEGATATTLVGGSSTVLNNDTGLVDAPVTVSLVSDVTNGSLTLNGDGTFSYTHDGSENFTDSFTYRVTDNDGQTADATVTINITPVSDATPVANADSITVAEGGTVTTLVGGASTVLNNDTGLGDTPVIVSLITNVTNGSLTLNGDGTFSYTHDGSENFTDSFTYRITDNDGQTADATVTINITPVSDATPVANADSITVGEGGTVTTLVGGASTVLDNDTGLGDTPVTVSLVTDVTNGSLTLNGDGTFSYTHDGSENFTDSFTYRVTDNDGETADATVTINVTPVSDETPVANADSITVAEGATATTLVGGSSTVLNNDTGLGDTPVTVSLVTDVTNGSLTLNGDGTFSYTHDGSENFTDSFTYRVTDNDGETADATVTINITPVSDQTPVANADSITVAEGATATTLVGGSSTVLNNDTGLGDTPVTVSLVTDVTNGSLILNGDGTFSYTHDGSENFTDSFTYRVTDNDGETADATVTINVTPVSDATPVANADSITVAEGATATTLVGGSSTVLNNDTGLSDTPVMVSLVTDVTNGTLNLNGDGTFSYTHDGSENFTDSFTYRVTDNDGETADATVTINVTPVSDATPVANADSITVAEGATATTLVGGSSTVLNNDTGLGDTPVTVSLVTDVTNGTLTLNSDGTFSYSHDGSENFTDSFTYRITDNDGETADATVTINITPVSDQTPVANADSITVAEGATATTLVGGSSTVLNNDTGLGDTPVTVSLVTDVTNGSLTLNGDGTFSYTHDGSENFTDSFTYRVTDNDGETADATVTINVTPVSDETPVANADSITVAEGATATTLVGGSSTVLNNDTGLGDTPVTVSLVTDVTNGTLTLNGDGTFSYTHDGSENFTDSFTYRVTDNDGETADATVTINITPVSDQTPVANADSITVAEGATATTLVGGSSTVLNNDTGLSDTPVTVSLITDVTNGILTLNSDGTFSYTHNGSENFTDSFTYRVMDNDGETADAIVTINVISNNNPPEASDTNISVLEDNVYTGNLPAAVDGDGDTVTYRLESNPVHGSITLDMDGGFRYTPDADYHGADSFIYSVSDGNGGNNSYLVEIDVVSVNDSPVITSHDENENVLLSLEENATLVTMVTADDPENDAISFAIDGGADLGLFSIDPISGEMVFTHAPDMENPLDADQDNLYQVQVLVSDDNGGADRQSFTIEVTDVDEFDVGLLIDVEDTPDAIPLSGSLSDGVGITVWAEDPDSSNNRITYSLDDDSNGLFAIDPASGTITLASTVENRDASQFGITVRATSEDGSYSLHTFHIAFNRVIDTTPEPEPPYLDDIIFDLDPEEPVESQATTDKTGPLQQPPTDADTVSEELSSEDQEASHSTGIEERTRVIIEDIERPAIKRLSPSLFPEDSRNSYRYDYYQARLTPLPVAPEELPVFDTSIGELIEVPEAIWHLLDSMNSEMSEHQREQVSTDRITVQTATFGTLALSAGYVAWLLRAGVLSASLLSFTPLWRQIDPLPVLSAHAKRRDEDQDHPPEEDPDEKRLAKLFDRKKKPRKNRFIFFRKDS</sequence>
<feature type="compositionally biased region" description="Acidic residues" evidence="1">
    <location>
        <begin position="1556"/>
        <end position="1566"/>
    </location>
</feature>
<dbReference type="SUPFAM" id="SSF49313">
    <property type="entry name" value="Cadherin-like"/>
    <property type="match status" value="2"/>
</dbReference>
<dbReference type="Gene3D" id="2.60.40.60">
    <property type="entry name" value="Cadherins"/>
    <property type="match status" value="2"/>
</dbReference>
<dbReference type="GO" id="GO:0007156">
    <property type="term" value="P:homophilic cell adhesion via plasma membrane adhesion molecules"/>
    <property type="evidence" value="ECO:0007669"/>
    <property type="project" value="InterPro"/>
</dbReference>
<dbReference type="Pfam" id="PF00028">
    <property type="entry name" value="Cadherin"/>
    <property type="match status" value="1"/>
</dbReference>
<dbReference type="GO" id="GO:0005509">
    <property type="term" value="F:calcium ion binding"/>
    <property type="evidence" value="ECO:0007669"/>
    <property type="project" value="InterPro"/>
</dbReference>
<evidence type="ECO:0000313" key="3">
    <source>
        <dbReference type="EMBL" id="ODJ87462.1"/>
    </source>
</evidence>
<accession>A0A7Z1AF31</accession>
<dbReference type="InterPro" id="IPR051561">
    <property type="entry name" value="FRAS1_ECM"/>
</dbReference>
<feature type="region of interest" description="Disordered" evidence="1">
    <location>
        <begin position="1534"/>
        <end position="1575"/>
    </location>
</feature>
<name>A0A7Z1AF31_9GAMM</name>
<organism evidence="3 4">
    <name type="scientific">Candidatus Thiodiazotropha endolucinida</name>
    <dbReference type="NCBI Taxonomy" id="1655433"/>
    <lineage>
        <taxon>Bacteria</taxon>
        <taxon>Pseudomonadati</taxon>
        <taxon>Pseudomonadota</taxon>
        <taxon>Gammaproteobacteria</taxon>
        <taxon>Chromatiales</taxon>
        <taxon>Sedimenticolaceae</taxon>
        <taxon>Candidatus Thiodiazotropha</taxon>
    </lineage>
</organism>
<gene>
    <name evidence="3" type="ORF">CODIS_21670</name>
</gene>
<dbReference type="GO" id="GO:0016020">
    <property type="term" value="C:membrane"/>
    <property type="evidence" value="ECO:0007669"/>
    <property type="project" value="InterPro"/>
</dbReference>
<feature type="domain" description="Cadherin" evidence="2">
    <location>
        <begin position="1311"/>
        <end position="1423"/>
    </location>
</feature>